<protein>
    <submittedName>
        <fullName evidence="1">Uncharacterized protein</fullName>
    </submittedName>
</protein>
<accession>A0A2S7BEX9</accession>
<comment type="caution">
    <text evidence="1">The sequence shown here is derived from an EMBL/GenBank/DDBJ whole genome shotgun (WGS) entry which is preliminary data.</text>
</comment>
<evidence type="ECO:0000313" key="1">
    <source>
        <dbReference type="EMBL" id="PPU43794.1"/>
    </source>
</evidence>
<name>A0A2S7BEX9_9XANT</name>
<dbReference type="AlphaFoldDB" id="A0A2S7BEX9"/>
<dbReference type="Proteomes" id="UP000238908">
    <property type="component" value="Unassembled WGS sequence"/>
</dbReference>
<reference evidence="1 2" key="1">
    <citation type="submission" date="2016-08" db="EMBL/GenBank/DDBJ databases">
        <authorList>
            <person name="Seilhamer J.J."/>
        </authorList>
    </citation>
    <scope>NUCLEOTIDE SEQUENCE [LARGE SCALE GENOMIC DNA]</scope>
    <source>
        <strain evidence="1 2">CFBP7245</strain>
    </source>
</reference>
<sequence length="86" mass="9477">MAITDPPGKPEFCADVGLRALFPMPDMFGQATIPFIDGALFRRCVTMHCARIIKAPVASICTQLRVRLLCVHDPFSVQCELVGMQL</sequence>
<gene>
    <name evidence="1" type="ORF">XdyCFBP7245_23200</name>
</gene>
<proteinExistence type="predicted"/>
<dbReference type="EMBL" id="MDEE01000099">
    <property type="protein sequence ID" value="PPU43794.1"/>
    <property type="molecule type" value="Genomic_DNA"/>
</dbReference>
<organism evidence="1 2">
    <name type="scientific">Xanthomonas dyei</name>
    <dbReference type="NCBI Taxonomy" id="743699"/>
    <lineage>
        <taxon>Bacteria</taxon>
        <taxon>Pseudomonadati</taxon>
        <taxon>Pseudomonadota</taxon>
        <taxon>Gammaproteobacteria</taxon>
        <taxon>Lysobacterales</taxon>
        <taxon>Lysobacteraceae</taxon>
        <taxon>Xanthomonas</taxon>
    </lineage>
</organism>
<evidence type="ECO:0000313" key="2">
    <source>
        <dbReference type="Proteomes" id="UP000238908"/>
    </source>
</evidence>